<dbReference type="InterPro" id="IPR014762">
    <property type="entry name" value="DNA_mismatch_repair_CS"/>
</dbReference>
<comment type="function">
    <text evidence="4">This protein is involved in the repair of mismatches in DNA. It is required for dam-dependent methyl-directed DNA mismatch repair. May act as a 'molecular matchmaker', a protein that promotes the formation of a stable complex between two or more DNA-binding proteins in an ATP-dependent manner without itself being part of a final effector complex.</text>
</comment>
<dbReference type="NCBIfam" id="TIGR00585">
    <property type="entry name" value="mutl"/>
    <property type="match status" value="1"/>
</dbReference>
<comment type="similarity">
    <text evidence="1 4">Belongs to the DNA mismatch repair MutL/HexB family.</text>
</comment>
<evidence type="ECO:0000256" key="5">
    <source>
        <dbReference type="SAM" id="MobiDB-lite"/>
    </source>
</evidence>
<dbReference type="PROSITE" id="PS00058">
    <property type="entry name" value="DNA_MISMATCH_REPAIR_1"/>
    <property type="match status" value="1"/>
</dbReference>
<dbReference type="Pfam" id="PF13589">
    <property type="entry name" value="HATPase_c_3"/>
    <property type="match status" value="1"/>
</dbReference>
<dbReference type="AlphaFoldDB" id="H3NGN4"/>
<dbReference type="PANTHER" id="PTHR10073">
    <property type="entry name" value="DNA MISMATCH REPAIR PROTEIN MLH, PMS, MUTL"/>
    <property type="match status" value="1"/>
</dbReference>
<dbReference type="GO" id="GO:0032300">
    <property type="term" value="C:mismatch repair complex"/>
    <property type="evidence" value="ECO:0007669"/>
    <property type="project" value="InterPro"/>
</dbReference>
<dbReference type="Gene3D" id="3.30.230.10">
    <property type="match status" value="1"/>
</dbReference>
<proteinExistence type="inferred from homology"/>
<dbReference type="GO" id="GO:0016887">
    <property type="term" value="F:ATP hydrolysis activity"/>
    <property type="evidence" value="ECO:0007669"/>
    <property type="project" value="InterPro"/>
</dbReference>
<dbReference type="InterPro" id="IPR002099">
    <property type="entry name" value="MutL/Mlh/PMS"/>
</dbReference>
<name>H3NGN4_9LACT</name>
<dbReference type="InterPro" id="IPR037198">
    <property type="entry name" value="MutL_C_sf"/>
</dbReference>
<evidence type="ECO:0000256" key="1">
    <source>
        <dbReference type="ARBA" id="ARBA00006082"/>
    </source>
</evidence>
<feature type="domain" description="DNA mismatch repair protein S5" evidence="7">
    <location>
        <begin position="213"/>
        <end position="331"/>
    </location>
</feature>
<evidence type="ECO:0000256" key="2">
    <source>
        <dbReference type="ARBA" id="ARBA00022763"/>
    </source>
</evidence>
<evidence type="ECO:0000256" key="3">
    <source>
        <dbReference type="ARBA" id="ARBA00023204"/>
    </source>
</evidence>
<dbReference type="SMART" id="SM00853">
    <property type="entry name" value="MutL_C"/>
    <property type="match status" value="1"/>
</dbReference>
<keyword evidence="9" id="KW-1185">Reference proteome</keyword>
<dbReference type="InterPro" id="IPR042120">
    <property type="entry name" value="MutL_C_dimsub"/>
</dbReference>
<dbReference type="STRING" id="883113.HMPREF9708_00023"/>
<evidence type="ECO:0000256" key="4">
    <source>
        <dbReference type="HAMAP-Rule" id="MF_00149"/>
    </source>
</evidence>
<dbReference type="EMBL" id="AGEG01000001">
    <property type="protein sequence ID" value="EHR38313.1"/>
    <property type="molecule type" value="Genomic_DNA"/>
</dbReference>
<evidence type="ECO:0000313" key="9">
    <source>
        <dbReference type="Proteomes" id="UP000006190"/>
    </source>
</evidence>
<evidence type="ECO:0000259" key="6">
    <source>
        <dbReference type="SMART" id="SM00853"/>
    </source>
</evidence>
<dbReference type="Pfam" id="PF08676">
    <property type="entry name" value="MutL_C"/>
    <property type="match status" value="1"/>
</dbReference>
<dbReference type="GO" id="GO:0140664">
    <property type="term" value="F:ATP-dependent DNA damage sensor activity"/>
    <property type="evidence" value="ECO:0007669"/>
    <property type="project" value="InterPro"/>
</dbReference>
<dbReference type="Proteomes" id="UP000006190">
    <property type="component" value="Unassembled WGS sequence"/>
</dbReference>
<dbReference type="InterPro" id="IPR014790">
    <property type="entry name" value="MutL_C"/>
</dbReference>
<comment type="caution">
    <text evidence="8">The sequence shown here is derived from an EMBL/GenBank/DDBJ whole genome shotgun (WGS) entry which is preliminary data.</text>
</comment>
<protein>
    <recommendedName>
        <fullName evidence="4">DNA mismatch repair protein MutL</fullName>
    </recommendedName>
</protein>
<accession>H3NGN4</accession>
<dbReference type="InterPro" id="IPR038973">
    <property type="entry name" value="MutL/Mlh/Pms-like"/>
</dbReference>
<dbReference type="HAMAP" id="MF_00149">
    <property type="entry name" value="DNA_mis_repair"/>
    <property type="match status" value="1"/>
</dbReference>
<dbReference type="PATRIC" id="fig|883113.3.peg.23"/>
<dbReference type="InterPro" id="IPR036890">
    <property type="entry name" value="HATPase_C_sf"/>
</dbReference>
<keyword evidence="3 4" id="KW-0234">DNA repair</keyword>
<reference evidence="8 9" key="1">
    <citation type="submission" date="2012-01" db="EMBL/GenBank/DDBJ databases">
        <title>The Genome Sequence of Facklamia languida CCUG 37842.</title>
        <authorList>
            <consortium name="The Broad Institute Genome Sequencing Platform"/>
            <person name="Earl A."/>
            <person name="Ward D."/>
            <person name="Feldgarden M."/>
            <person name="Gevers D."/>
            <person name="Huys G."/>
            <person name="Young S.K."/>
            <person name="Zeng Q."/>
            <person name="Gargeya S."/>
            <person name="Fitzgerald M."/>
            <person name="Haas B."/>
            <person name="Abouelleil A."/>
            <person name="Alvarado L."/>
            <person name="Arachchi H.M."/>
            <person name="Berlin A."/>
            <person name="Chapman S.B."/>
            <person name="Gearin G."/>
            <person name="Goldberg J."/>
            <person name="Griggs A."/>
            <person name="Gujja S."/>
            <person name="Hansen M."/>
            <person name="Heiman D."/>
            <person name="Howarth C."/>
            <person name="Larimer J."/>
            <person name="Lui A."/>
            <person name="MacDonald P.J.P."/>
            <person name="McCowen C."/>
            <person name="Montmayeur A."/>
            <person name="Murphy C."/>
            <person name="Neiman D."/>
            <person name="Pearson M."/>
            <person name="Priest M."/>
            <person name="Roberts A."/>
            <person name="Saif S."/>
            <person name="Shea T."/>
            <person name="Sisk P."/>
            <person name="Stolte C."/>
            <person name="Sykes S."/>
            <person name="Wortman J."/>
            <person name="Nusbaum C."/>
            <person name="Birren B."/>
        </authorList>
    </citation>
    <scope>NUCLEOTIDE SEQUENCE [LARGE SCALE GENOMIC DNA]</scope>
    <source>
        <strain evidence="8 9">CCUG 37842</strain>
    </source>
</reference>
<dbReference type="InterPro" id="IPR042121">
    <property type="entry name" value="MutL_C_regsub"/>
</dbReference>
<sequence length="622" mass="69452">MGQIKQMSTELANQIAAGEVVERPASVVKELVENAIDAQADTIQIEVVEAGIQKISVTDNGWGMDREDLELAFLPHATSKLFNRHDLFNIHSLGFRGEALASIASVAKVQIDSTLNRDGTVNEVGYQMSLQEGQDPVIRTCPPRPGTHIEVTSLFYNTPARLKHLASLRTEMRHILTVVQDLALAHPQIAFQLMADQKVVLRTSGKKALLETIANLYQPALARQLIAISGQSRNFNLSGYLSPPQVTRTSRAWIHWMVNGRSIKSPVLTNVLLKAYGRQLMVGRFPIAFLVIEVDPRLVDVNVHPTKQTVRMSLEEELADLVVEEVQAGLSQVNTVPEAGESLLKEGQLGPSLETSPPAGASPTWTRYRPQRGASLSQPGPGSLFEQEGPHPTTQDGMIREATQPLQQSDPVPKAKPVGIDFRSLRYVGQIHGTYLVAESPEGFYLIDQHAAQERLRYERLMAEDTLVTQQQTLLVPLVFEFDARMVQLLEDHQDRLEALGIDLQAFGPRTYQLNAYPIWLEVDELDHLIPDLIERMDREPNLTINQLREASIVMQSCRGAIKANQALSREEATTLIEAMQTLEDPYHCPHGRPVFVAFNQETIEKLFKRIMDSHQGGNYYE</sequence>
<dbReference type="InterPro" id="IPR020568">
    <property type="entry name" value="Ribosomal_Su5_D2-typ_SF"/>
</dbReference>
<dbReference type="GO" id="GO:0030983">
    <property type="term" value="F:mismatched DNA binding"/>
    <property type="evidence" value="ECO:0007669"/>
    <property type="project" value="InterPro"/>
</dbReference>
<dbReference type="GO" id="GO:0005524">
    <property type="term" value="F:ATP binding"/>
    <property type="evidence" value="ECO:0007669"/>
    <property type="project" value="InterPro"/>
</dbReference>
<dbReference type="FunFam" id="3.30.565.10:FF:000003">
    <property type="entry name" value="DNA mismatch repair endonuclease MutL"/>
    <property type="match status" value="1"/>
</dbReference>
<dbReference type="SUPFAM" id="SSF54211">
    <property type="entry name" value="Ribosomal protein S5 domain 2-like"/>
    <property type="match status" value="1"/>
</dbReference>
<dbReference type="PANTHER" id="PTHR10073:SF12">
    <property type="entry name" value="DNA MISMATCH REPAIR PROTEIN MLH1"/>
    <property type="match status" value="1"/>
</dbReference>
<dbReference type="eggNOG" id="COG0323">
    <property type="taxonomic scope" value="Bacteria"/>
</dbReference>
<dbReference type="InterPro" id="IPR014721">
    <property type="entry name" value="Ribsml_uS5_D2-typ_fold_subgr"/>
</dbReference>
<gene>
    <name evidence="4" type="primary">mutL</name>
    <name evidence="8" type="ORF">HMPREF9708_00023</name>
</gene>
<dbReference type="InterPro" id="IPR013507">
    <property type="entry name" value="DNA_mismatch_S5_2-like"/>
</dbReference>
<organism evidence="8 9">
    <name type="scientific">Facklamia languida CCUG 37842</name>
    <dbReference type="NCBI Taxonomy" id="883113"/>
    <lineage>
        <taxon>Bacteria</taxon>
        <taxon>Bacillati</taxon>
        <taxon>Bacillota</taxon>
        <taxon>Bacilli</taxon>
        <taxon>Lactobacillales</taxon>
        <taxon>Aerococcaceae</taxon>
        <taxon>Facklamia</taxon>
    </lineage>
</organism>
<dbReference type="HOGENOM" id="CLU_004131_4_2_9"/>
<dbReference type="CDD" id="cd16926">
    <property type="entry name" value="HATPase_MutL-MLH-PMS-like"/>
    <property type="match status" value="1"/>
</dbReference>
<evidence type="ECO:0000313" key="8">
    <source>
        <dbReference type="EMBL" id="EHR38313.1"/>
    </source>
</evidence>
<dbReference type="CDD" id="cd00782">
    <property type="entry name" value="MutL_Trans"/>
    <property type="match status" value="1"/>
</dbReference>
<dbReference type="SUPFAM" id="SSF118116">
    <property type="entry name" value="DNA mismatch repair protein MutL"/>
    <property type="match status" value="1"/>
</dbReference>
<dbReference type="RefSeq" id="WP_006307859.1">
    <property type="nucleotide sequence ID" value="NZ_JH601133.1"/>
</dbReference>
<evidence type="ECO:0000259" key="7">
    <source>
        <dbReference type="SMART" id="SM01340"/>
    </source>
</evidence>
<dbReference type="SUPFAM" id="SSF55874">
    <property type="entry name" value="ATPase domain of HSP90 chaperone/DNA topoisomerase II/histidine kinase"/>
    <property type="match status" value="1"/>
</dbReference>
<dbReference type="Pfam" id="PF01119">
    <property type="entry name" value="DNA_mis_repair"/>
    <property type="match status" value="1"/>
</dbReference>
<feature type="domain" description="MutL C-terminal dimerisation" evidence="6">
    <location>
        <begin position="427"/>
        <end position="568"/>
    </location>
</feature>
<dbReference type="GO" id="GO:0006298">
    <property type="term" value="P:mismatch repair"/>
    <property type="evidence" value="ECO:0007669"/>
    <property type="project" value="UniProtKB-UniRule"/>
</dbReference>
<dbReference type="Gene3D" id="3.30.1370.100">
    <property type="entry name" value="MutL, C-terminal domain, regulatory subdomain"/>
    <property type="match status" value="1"/>
</dbReference>
<feature type="region of interest" description="Disordered" evidence="5">
    <location>
        <begin position="347"/>
        <end position="397"/>
    </location>
</feature>
<dbReference type="OrthoDB" id="9763467at2"/>
<dbReference type="SMART" id="SM01340">
    <property type="entry name" value="DNA_mis_repair"/>
    <property type="match status" value="1"/>
</dbReference>
<dbReference type="Gene3D" id="3.30.1540.20">
    <property type="entry name" value="MutL, C-terminal domain, dimerisation subdomain"/>
    <property type="match status" value="1"/>
</dbReference>
<dbReference type="Gene3D" id="3.30.565.10">
    <property type="entry name" value="Histidine kinase-like ATPase, C-terminal domain"/>
    <property type="match status" value="1"/>
</dbReference>
<dbReference type="InterPro" id="IPR020667">
    <property type="entry name" value="DNA_mismatch_repair_MutL"/>
</dbReference>
<keyword evidence="2 4" id="KW-0227">DNA damage</keyword>